<feature type="transmembrane region" description="Helical" evidence="1">
    <location>
        <begin position="47"/>
        <end position="65"/>
    </location>
</feature>
<keyword evidence="1" id="KW-0472">Membrane</keyword>
<evidence type="ECO:0000313" key="2">
    <source>
        <dbReference type="EMBL" id="PWN60033.1"/>
    </source>
</evidence>
<keyword evidence="1" id="KW-1133">Transmembrane helix</keyword>
<name>A0A316WI07_9FLAO</name>
<accession>A0A316WI07</accession>
<comment type="caution">
    <text evidence="2">The sequence shown here is derived from an EMBL/GenBank/DDBJ whole genome shotgun (WGS) entry which is preliminary data.</text>
</comment>
<evidence type="ECO:0000256" key="1">
    <source>
        <dbReference type="SAM" id="Phobius"/>
    </source>
</evidence>
<dbReference type="Proteomes" id="UP000236182">
    <property type="component" value="Unassembled WGS sequence"/>
</dbReference>
<keyword evidence="1" id="KW-0812">Transmembrane</keyword>
<organism evidence="2 3">
    <name type="scientific">Chryseobacterium oncorhynchi</name>
    <dbReference type="NCBI Taxonomy" id="741074"/>
    <lineage>
        <taxon>Bacteria</taxon>
        <taxon>Pseudomonadati</taxon>
        <taxon>Bacteroidota</taxon>
        <taxon>Flavobacteriia</taxon>
        <taxon>Flavobacteriales</taxon>
        <taxon>Weeksellaceae</taxon>
        <taxon>Chryseobacterium group</taxon>
        <taxon>Chryseobacterium</taxon>
    </lineage>
</organism>
<feature type="transmembrane region" description="Helical" evidence="1">
    <location>
        <begin position="21"/>
        <end position="41"/>
    </location>
</feature>
<dbReference type="RefSeq" id="WP_109623878.1">
    <property type="nucleotide sequence ID" value="NZ_PPEI02000009.1"/>
</dbReference>
<dbReference type="AlphaFoldDB" id="A0A316WI07"/>
<gene>
    <name evidence="2" type="ORF">C1638_020925</name>
</gene>
<protein>
    <submittedName>
        <fullName evidence="2">Uncharacterized protein</fullName>
    </submittedName>
</protein>
<reference evidence="2" key="1">
    <citation type="submission" date="2018-04" db="EMBL/GenBank/DDBJ databases">
        <title>Draft Genome Sequences of Chryseobacterium lactis NCTC11390T isolated from milk, Chryseobacterium oncorhynchi 701B-08T from rainbow trout, and Chryseobacterium viscerum 687B-08T from diseased fish.</title>
        <authorList>
            <person name="Jeong J.-J."/>
            <person name="Lee Y.J."/>
            <person name="Pathiraja D."/>
            <person name="Park B."/>
            <person name="Choi I.-G."/>
            <person name="Kim K.D."/>
        </authorList>
    </citation>
    <scope>NUCLEOTIDE SEQUENCE [LARGE SCALE GENOMIC DNA]</scope>
    <source>
        <strain evidence="2">701B-08</strain>
    </source>
</reference>
<dbReference type="EMBL" id="PPEI02000009">
    <property type="protein sequence ID" value="PWN60033.1"/>
    <property type="molecule type" value="Genomic_DNA"/>
</dbReference>
<evidence type="ECO:0000313" key="3">
    <source>
        <dbReference type="Proteomes" id="UP000236182"/>
    </source>
</evidence>
<proteinExistence type="predicted"/>
<sequence>MDFKKLIETKKIITEKERKAQISFLITGPIAVFSVVYLITLKDILDVFIILIGSFTALIWPLFLLKKIEIIRKQKILVEIEIENYEDEERRTTQGILKLVTGANIKSTFITPKYKDDPYRDIDNNSIYYIDKIVGFERLLR</sequence>
<keyword evidence="3" id="KW-1185">Reference proteome</keyword>